<dbReference type="EMBL" id="CAJOAZ010028548">
    <property type="protein sequence ID" value="CAF4418329.1"/>
    <property type="molecule type" value="Genomic_DNA"/>
</dbReference>
<sequence>ELECLTGEWFYLQTGKKFKRCGSAKIVRELYKRDKVLAETDELDDDLGYETLRIHNSTDSKDSSSMCSYVVHDKNIRSELNEYAQRLILLIDNLKSDIPESNTSNNCFPL</sequence>
<feature type="non-terminal residue" evidence="1">
    <location>
        <position position="110"/>
    </location>
</feature>
<dbReference type="AlphaFoldDB" id="A0A820Q7B6"/>
<evidence type="ECO:0000313" key="1">
    <source>
        <dbReference type="EMBL" id="CAF4418329.1"/>
    </source>
</evidence>
<dbReference type="Proteomes" id="UP000663844">
    <property type="component" value="Unassembled WGS sequence"/>
</dbReference>
<feature type="non-terminal residue" evidence="1">
    <location>
        <position position="1"/>
    </location>
</feature>
<protein>
    <submittedName>
        <fullName evidence="1">Uncharacterized protein</fullName>
    </submittedName>
</protein>
<comment type="caution">
    <text evidence="1">The sequence shown here is derived from an EMBL/GenBank/DDBJ whole genome shotgun (WGS) entry which is preliminary data.</text>
</comment>
<reference evidence="1" key="1">
    <citation type="submission" date="2021-02" db="EMBL/GenBank/DDBJ databases">
        <authorList>
            <person name="Nowell W R."/>
        </authorList>
    </citation>
    <scope>NUCLEOTIDE SEQUENCE</scope>
</reference>
<gene>
    <name evidence="1" type="ORF">OXD698_LOCUS52477</name>
</gene>
<name>A0A820Q7B6_9BILA</name>
<proteinExistence type="predicted"/>
<accession>A0A820Q7B6</accession>
<evidence type="ECO:0000313" key="2">
    <source>
        <dbReference type="Proteomes" id="UP000663844"/>
    </source>
</evidence>
<organism evidence="1 2">
    <name type="scientific">Adineta steineri</name>
    <dbReference type="NCBI Taxonomy" id="433720"/>
    <lineage>
        <taxon>Eukaryota</taxon>
        <taxon>Metazoa</taxon>
        <taxon>Spiralia</taxon>
        <taxon>Gnathifera</taxon>
        <taxon>Rotifera</taxon>
        <taxon>Eurotatoria</taxon>
        <taxon>Bdelloidea</taxon>
        <taxon>Adinetida</taxon>
        <taxon>Adinetidae</taxon>
        <taxon>Adineta</taxon>
    </lineage>
</organism>